<dbReference type="EMBL" id="BAAARV010000004">
    <property type="protein sequence ID" value="GAA2327476.1"/>
    <property type="molecule type" value="Genomic_DNA"/>
</dbReference>
<comment type="caution">
    <text evidence="2">The sequence shown here is derived from an EMBL/GenBank/DDBJ whole genome shotgun (WGS) entry which is preliminary data.</text>
</comment>
<reference evidence="2 3" key="1">
    <citation type="journal article" date="2019" name="Int. J. Syst. Evol. Microbiol.">
        <title>The Global Catalogue of Microorganisms (GCM) 10K type strain sequencing project: providing services to taxonomists for standard genome sequencing and annotation.</title>
        <authorList>
            <consortium name="The Broad Institute Genomics Platform"/>
            <consortium name="The Broad Institute Genome Sequencing Center for Infectious Disease"/>
            <person name="Wu L."/>
            <person name="Ma J."/>
        </authorList>
    </citation>
    <scope>NUCLEOTIDE SEQUENCE [LARGE SCALE GENOMIC DNA]</scope>
    <source>
        <strain evidence="2 3">JCM 3272</strain>
    </source>
</reference>
<evidence type="ECO:0000256" key="1">
    <source>
        <dbReference type="SAM" id="MobiDB-lite"/>
    </source>
</evidence>
<evidence type="ECO:0000313" key="3">
    <source>
        <dbReference type="Proteomes" id="UP001501444"/>
    </source>
</evidence>
<gene>
    <name evidence="2" type="ORF">GCM10010170_003230</name>
</gene>
<sequence>MRPTPIPDREIWPGAHRVTFGPPEGDDSGKIETVETLVDQGPDTGFTRVSVRCELEPGDVEELLAGGTVWVTFYGGGLMPFSLDVMPGLVPLSTAGGDAAADTPPADECLAERELREAGYTS</sequence>
<accession>A0ABN3FCY0</accession>
<dbReference type="Proteomes" id="UP001501444">
    <property type="component" value="Unassembled WGS sequence"/>
</dbReference>
<dbReference type="RefSeq" id="WP_344610362.1">
    <property type="nucleotide sequence ID" value="NZ_BAAARV010000004.1"/>
</dbReference>
<protein>
    <submittedName>
        <fullName evidence="2">Uncharacterized protein</fullName>
    </submittedName>
</protein>
<organism evidence="2 3">
    <name type="scientific">Dactylosporangium salmoneum</name>
    <dbReference type="NCBI Taxonomy" id="53361"/>
    <lineage>
        <taxon>Bacteria</taxon>
        <taxon>Bacillati</taxon>
        <taxon>Actinomycetota</taxon>
        <taxon>Actinomycetes</taxon>
        <taxon>Micromonosporales</taxon>
        <taxon>Micromonosporaceae</taxon>
        <taxon>Dactylosporangium</taxon>
    </lineage>
</organism>
<keyword evidence="3" id="KW-1185">Reference proteome</keyword>
<proteinExistence type="predicted"/>
<feature type="region of interest" description="Disordered" evidence="1">
    <location>
        <begin position="1"/>
        <end position="28"/>
    </location>
</feature>
<name>A0ABN3FCY0_9ACTN</name>
<evidence type="ECO:0000313" key="2">
    <source>
        <dbReference type="EMBL" id="GAA2327476.1"/>
    </source>
</evidence>